<reference evidence="1 2" key="1">
    <citation type="journal article" date="2022" name="Front. Microbiol.">
        <title>High genomic differentiation and limited gene flow indicate recent cryptic speciation within the genus Laspinema (cyanobacteria).</title>
        <authorList>
            <person name="Stanojkovic A."/>
            <person name="Skoupy S."/>
            <person name="Skaloud P."/>
            <person name="Dvorak P."/>
        </authorList>
    </citation>
    <scope>NUCLEOTIDE SEQUENCE [LARGE SCALE GENOMIC DNA]</scope>
    <source>
        <strain evidence="1 2">D2a</strain>
    </source>
</reference>
<dbReference type="EMBL" id="JAMXFF010000040">
    <property type="protein sequence ID" value="MCT7968974.1"/>
    <property type="molecule type" value="Genomic_DNA"/>
</dbReference>
<name>A0ABT2MW43_9CYAN</name>
<comment type="caution">
    <text evidence="1">The sequence shown here is derived from an EMBL/GenBank/DDBJ whole genome shotgun (WGS) entry which is preliminary data.</text>
</comment>
<dbReference type="RefSeq" id="WP_368008456.1">
    <property type="nucleotide sequence ID" value="NZ_JAMXFF010000040.1"/>
</dbReference>
<sequence length="99" mass="10922">MNHYLKSRDFNSEILGNTIGFEEIVNSLDYLTIEQKAVIAQKIVGNECGLSVVVNSPDLINQSAIQVNGNSEEMLKDLKSLPNDALAELLWAIGCCIRQ</sequence>
<dbReference type="Proteomes" id="UP001525890">
    <property type="component" value="Unassembled WGS sequence"/>
</dbReference>
<keyword evidence="2" id="KW-1185">Reference proteome</keyword>
<gene>
    <name evidence="1" type="ORF">NG799_21925</name>
</gene>
<protein>
    <submittedName>
        <fullName evidence="1">Uncharacterized protein</fullName>
    </submittedName>
</protein>
<organism evidence="1 2">
    <name type="scientific">Laspinema palackyanum D2a</name>
    <dbReference type="NCBI Taxonomy" id="2953684"/>
    <lineage>
        <taxon>Bacteria</taxon>
        <taxon>Bacillati</taxon>
        <taxon>Cyanobacteriota</taxon>
        <taxon>Cyanophyceae</taxon>
        <taxon>Oscillatoriophycideae</taxon>
        <taxon>Oscillatoriales</taxon>
        <taxon>Laspinemataceae</taxon>
        <taxon>Laspinema</taxon>
        <taxon>Laspinema palackyanum</taxon>
    </lineage>
</organism>
<accession>A0ABT2MW43</accession>
<proteinExistence type="predicted"/>
<evidence type="ECO:0000313" key="2">
    <source>
        <dbReference type="Proteomes" id="UP001525890"/>
    </source>
</evidence>
<evidence type="ECO:0000313" key="1">
    <source>
        <dbReference type="EMBL" id="MCT7968974.1"/>
    </source>
</evidence>